<protein>
    <recommendedName>
        <fullName evidence="3">Altered inheritance of mitochondria protein 9, mitochondrial</fullName>
    </recommendedName>
    <alternativeName>
        <fullName evidence="6">Found in mitochondrial proteome protein 29</fullName>
    </alternativeName>
</protein>
<proteinExistence type="inferred from homology"/>
<keyword evidence="4" id="KW-0809">Transit peptide</keyword>
<dbReference type="Gene3D" id="3.90.1200.10">
    <property type="match status" value="1"/>
</dbReference>
<dbReference type="PANTHER" id="PTHR36091:SF1">
    <property type="entry name" value="ALTERED INHERITANCE OF MITOCHONDRIA PROTEIN 9, MITOCHONDRIAL"/>
    <property type="match status" value="1"/>
</dbReference>
<evidence type="ECO:0000256" key="4">
    <source>
        <dbReference type="ARBA" id="ARBA00022946"/>
    </source>
</evidence>
<feature type="region of interest" description="Disordered" evidence="7">
    <location>
        <begin position="373"/>
        <end position="396"/>
    </location>
</feature>
<accession>A0A3R7IDU0</accession>
<keyword evidence="5" id="KW-0496">Mitochondrion</keyword>
<dbReference type="InterPro" id="IPR051035">
    <property type="entry name" value="Mito_inheritance_9"/>
</dbReference>
<evidence type="ECO:0000256" key="6">
    <source>
        <dbReference type="ARBA" id="ARBA00031849"/>
    </source>
</evidence>
<dbReference type="SUPFAM" id="SSF56112">
    <property type="entry name" value="Protein kinase-like (PK-like)"/>
    <property type="match status" value="1"/>
</dbReference>
<evidence type="ECO:0000259" key="8">
    <source>
        <dbReference type="Pfam" id="PF01636"/>
    </source>
</evidence>
<comment type="similarity">
    <text evidence="2">Belongs to the AIM9 family.</text>
</comment>
<comment type="subcellular location">
    <subcellularLocation>
        <location evidence="1">Mitochondrion</location>
    </subcellularLocation>
</comment>
<evidence type="ECO:0000256" key="2">
    <source>
        <dbReference type="ARBA" id="ARBA00005543"/>
    </source>
</evidence>
<feature type="domain" description="Aminoglycoside phosphotransferase" evidence="8">
    <location>
        <begin position="101"/>
        <end position="356"/>
    </location>
</feature>
<keyword evidence="10" id="KW-1185">Reference proteome</keyword>
<name>A0A3R7IDU0_9EURO</name>
<sequence>MFTFCFHKSASVSLLHYAVLNVAPLRSPAKAAARRSYWTISSMNAKSQTSDAESKSFYQYTSGRWLWNEDAQLAVRYVKFNIKELCCIAAASVGSTSCTDVTKLTEGNFNKVLLLTTDDGKEVIAKIPNPNAGYPHFLTASEVATNGFSPKVYTWCAKADETPVGAEYIVMEKSPGIKLSHVWDDMHVLKKSEIVTQLVRFDASLASNPLPAYGSLYYAQDANGDKFAVGPTNNRKYFDDGRATLPLDHGPWDSVEQYVLANARREKQSIINLPPSRRLQGLFNGPGQYQPSRKTKLRALDCYMKVARHLLPKITETHRPVLWHPDLHGDNSFVDPDNPTKITGIIDWQAAHIAPLFLQVRRPGLLDFDGPIPERMKPPKRPENFDQLSPDEKAGAKKLHAAQAMHVLYEIELLQQCREAGQALRGRETLVGRLAGLVGSIFDDGEPIVLGLLMQAVDRWTEIVGQDPDEYRPRVPCPIHFTNAERAQQRADQTKWEEGVKIMDEIVRAIGAYSGWDGFVNHDDYGSRKRAVADVREAFVQRVAASDEERREWIKAWPFPVDG</sequence>
<evidence type="ECO:0000256" key="1">
    <source>
        <dbReference type="ARBA" id="ARBA00004173"/>
    </source>
</evidence>
<dbReference type="Proteomes" id="UP000215289">
    <property type="component" value="Unassembled WGS sequence"/>
</dbReference>
<evidence type="ECO:0000256" key="3">
    <source>
        <dbReference type="ARBA" id="ARBA00016197"/>
    </source>
</evidence>
<dbReference type="OrthoDB" id="2906425at2759"/>
<evidence type="ECO:0000256" key="5">
    <source>
        <dbReference type="ARBA" id="ARBA00023128"/>
    </source>
</evidence>
<feature type="compositionally biased region" description="Basic and acidic residues" evidence="7">
    <location>
        <begin position="373"/>
        <end position="395"/>
    </location>
</feature>
<evidence type="ECO:0000256" key="7">
    <source>
        <dbReference type="SAM" id="MobiDB-lite"/>
    </source>
</evidence>
<comment type="caution">
    <text evidence="9">The sequence shown here is derived from an EMBL/GenBank/DDBJ whole genome shotgun (WGS) entry which is preliminary data.</text>
</comment>
<dbReference type="GO" id="GO:0005739">
    <property type="term" value="C:mitochondrion"/>
    <property type="evidence" value="ECO:0007669"/>
    <property type="project" value="UniProtKB-SubCell"/>
</dbReference>
<evidence type="ECO:0000313" key="9">
    <source>
        <dbReference type="EMBL" id="RLL96198.1"/>
    </source>
</evidence>
<dbReference type="EMBL" id="NIDN02000119">
    <property type="protein sequence ID" value="RLL96198.1"/>
    <property type="molecule type" value="Genomic_DNA"/>
</dbReference>
<dbReference type="AlphaFoldDB" id="A0A3R7IDU0"/>
<dbReference type="Pfam" id="PF01636">
    <property type="entry name" value="APH"/>
    <property type="match status" value="1"/>
</dbReference>
<organism evidence="9 10">
    <name type="scientific">Aspergillus turcosus</name>
    <dbReference type="NCBI Taxonomy" id="1245748"/>
    <lineage>
        <taxon>Eukaryota</taxon>
        <taxon>Fungi</taxon>
        <taxon>Dikarya</taxon>
        <taxon>Ascomycota</taxon>
        <taxon>Pezizomycotina</taxon>
        <taxon>Eurotiomycetes</taxon>
        <taxon>Eurotiomycetidae</taxon>
        <taxon>Eurotiales</taxon>
        <taxon>Aspergillaceae</taxon>
        <taxon>Aspergillus</taxon>
        <taxon>Aspergillus subgen. Fumigati</taxon>
    </lineage>
</organism>
<dbReference type="InterPro" id="IPR002575">
    <property type="entry name" value="Aminoglycoside_PTrfase"/>
</dbReference>
<dbReference type="InterPro" id="IPR011009">
    <property type="entry name" value="Kinase-like_dom_sf"/>
</dbReference>
<evidence type="ECO:0000313" key="10">
    <source>
        <dbReference type="Proteomes" id="UP000215289"/>
    </source>
</evidence>
<dbReference type="PANTHER" id="PTHR36091">
    <property type="entry name" value="ALTERED INHERITANCE OF MITOCHONDRIA PROTEIN 9, MITOCHONDRIAL"/>
    <property type="match status" value="1"/>
</dbReference>
<gene>
    <name evidence="9" type="ORF">CFD26_100335</name>
</gene>
<reference evidence="9 10" key="1">
    <citation type="submission" date="2018-08" db="EMBL/GenBank/DDBJ databases">
        <title>Draft genome sequences of two Aspergillus turcosus clinical strains isolated from bronchoalveolar lavage fluid: one azole-susceptible and the other azole-resistant.</title>
        <authorList>
            <person name="Parent-Michaud M."/>
            <person name="Dufresne P.J."/>
            <person name="Fournier E."/>
            <person name="Martineau C."/>
            <person name="Moreira S."/>
            <person name="Perkins V."/>
            <person name="De Repentigny L."/>
            <person name="Dufresne S.F."/>
        </authorList>
    </citation>
    <scope>NUCLEOTIDE SEQUENCE [LARGE SCALE GENOMIC DNA]</scope>
    <source>
        <strain evidence="9">HMR AF 1038</strain>
    </source>
</reference>